<protein>
    <submittedName>
        <fullName evidence="2">LITAF domain-containing protein</fullName>
    </submittedName>
</protein>
<evidence type="ECO:0000313" key="2">
    <source>
        <dbReference type="RefSeq" id="XP_073915293.1"/>
    </source>
</evidence>
<reference evidence="2" key="1">
    <citation type="submission" date="2025-08" db="UniProtKB">
        <authorList>
            <consortium name="RefSeq"/>
        </authorList>
    </citation>
    <scope>IDENTIFICATION</scope>
</reference>
<sequence length="79" mass="8979">MPRVATSIPMYTMCPFCGNYITTVTTPIPGLLTWLLCTGFFMFGCFLGCCFLPFCMTSLMDVSHSCPVCQQEVFRYHRL</sequence>
<gene>
    <name evidence="2" type="primary">Litafd</name>
</gene>
<evidence type="ECO:0000313" key="1">
    <source>
        <dbReference type="Proteomes" id="UP001732720"/>
    </source>
</evidence>
<proteinExistence type="predicted"/>
<organism evidence="1 2">
    <name type="scientific">Castor canadensis</name>
    <name type="common">American beaver</name>
    <dbReference type="NCBI Taxonomy" id="51338"/>
    <lineage>
        <taxon>Eukaryota</taxon>
        <taxon>Metazoa</taxon>
        <taxon>Chordata</taxon>
        <taxon>Craniata</taxon>
        <taxon>Vertebrata</taxon>
        <taxon>Euteleostomi</taxon>
        <taxon>Mammalia</taxon>
        <taxon>Eutheria</taxon>
        <taxon>Euarchontoglires</taxon>
        <taxon>Glires</taxon>
        <taxon>Rodentia</taxon>
        <taxon>Castorimorpha</taxon>
        <taxon>Castoridae</taxon>
        <taxon>Castor</taxon>
    </lineage>
</organism>
<dbReference type="RefSeq" id="XP_073915293.1">
    <property type="nucleotide sequence ID" value="XM_074059192.1"/>
</dbReference>
<name>A0AC58LDS0_CASCN</name>
<accession>A0AC58LDS0</accession>
<dbReference type="Proteomes" id="UP001732720">
    <property type="component" value="Chromosome 17"/>
</dbReference>
<keyword evidence="1" id="KW-1185">Reference proteome</keyword>